<keyword evidence="5 8" id="KW-1133">Transmembrane helix</keyword>
<dbReference type="GO" id="GO:0005886">
    <property type="term" value="C:plasma membrane"/>
    <property type="evidence" value="ECO:0007669"/>
    <property type="project" value="UniProtKB-SubCell"/>
</dbReference>
<evidence type="ECO:0000256" key="4">
    <source>
        <dbReference type="ARBA" id="ARBA00022692"/>
    </source>
</evidence>
<evidence type="ECO:0000256" key="8">
    <source>
        <dbReference type="SAM" id="Phobius"/>
    </source>
</evidence>
<dbReference type="Proteomes" id="UP000054683">
    <property type="component" value="Unassembled WGS sequence"/>
</dbReference>
<evidence type="ECO:0000256" key="2">
    <source>
        <dbReference type="ARBA" id="ARBA00008914"/>
    </source>
</evidence>
<dbReference type="Gene3D" id="3.30.1330.60">
    <property type="entry name" value="OmpA-like domain"/>
    <property type="match status" value="1"/>
</dbReference>
<reference evidence="10 11" key="1">
    <citation type="submission" date="2016-01" db="EMBL/GenBank/DDBJ databases">
        <authorList>
            <person name="Oliw E.H."/>
        </authorList>
    </citation>
    <scope>NUCLEOTIDE SEQUENCE [LARGE SCALE GENOMIC DNA]</scope>
    <source>
        <strain evidence="10">LMG 27134</strain>
    </source>
</reference>
<evidence type="ECO:0000256" key="1">
    <source>
        <dbReference type="ARBA" id="ARBA00004162"/>
    </source>
</evidence>
<sequence>MSSVTTKPNPKFDDDAEILAERWLISYSDFVTTLMVLFIALYAMQLAQHRETESKSLTLTPVEKQGASDTHVQASRTAALKQVQASRRELIAALKVLRDKQEILVHETARGVEIEINAKILFRSGEAHLMQDSDAVLDQVATALKEHSAQQILVEGHTDSVPISTAKYESNWELSSARAGSLVRFLVDRGIEPHRLAAIGRADNIPAVIGDDAYARAANRRVVIVVQYDVPGTPQ</sequence>
<dbReference type="InterPro" id="IPR025713">
    <property type="entry name" value="MotB-like_N_dom"/>
</dbReference>
<evidence type="ECO:0000313" key="10">
    <source>
        <dbReference type="EMBL" id="SAL42756.1"/>
    </source>
</evidence>
<dbReference type="SUPFAM" id="SSF103088">
    <property type="entry name" value="OmpA-like"/>
    <property type="match status" value="1"/>
</dbReference>
<keyword evidence="4 8" id="KW-0812">Transmembrane</keyword>
<evidence type="ECO:0000256" key="6">
    <source>
        <dbReference type="ARBA" id="ARBA00023136"/>
    </source>
</evidence>
<comment type="subcellular location">
    <subcellularLocation>
        <location evidence="1">Cell membrane</location>
        <topology evidence="1">Single-pass membrane protein</topology>
    </subcellularLocation>
</comment>
<name>A0A158HEJ1_9BURK</name>
<keyword evidence="3" id="KW-1003">Cell membrane</keyword>
<dbReference type="InterPro" id="IPR050330">
    <property type="entry name" value="Bact_OuterMem_StrucFunc"/>
</dbReference>
<comment type="similarity">
    <text evidence="2">Belongs to the MotB family.</text>
</comment>
<feature type="domain" description="OmpA-like" evidence="9">
    <location>
        <begin position="109"/>
        <end position="230"/>
    </location>
</feature>
<evidence type="ECO:0000259" key="9">
    <source>
        <dbReference type="PROSITE" id="PS51123"/>
    </source>
</evidence>
<dbReference type="Pfam" id="PF13677">
    <property type="entry name" value="MotB_plug"/>
    <property type="match status" value="1"/>
</dbReference>
<evidence type="ECO:0000256" key="5">
    <source>
        <dbReference type="ARBA" id="ARBA00022989"/>
    </source>
</evidence>
<evidence type="ECO:0000313" key="11">
    <source>
        <dbReference type="Proteomes" id="UP000054683"/>
    </source>
</evidence>
<organism evidence="10 11">
    <name type="scientific">Caballeronia udeis</name>
    <dbReference type="NCBI Taxonomy" id="1232866"/>
    <lineage>
        <taxon>Bacteria</taxon>
        <taxon>Pseudomonadati</taxon>
        <taxon>Pseudomonadota</taxon>
        <taxon>Betaproteobacteria</taxon>
        <taxon>Burkholderiales</taxon>
        <taxon>Burkholderiaceae</taxon>
        <taxon>Caballeronia</taxon>
    </lineage>
</organism>
<dbReference type="Pfam" id="PF00691">
    <property type="entry name" value="OmpA"/>
    <property type="match status" value="1"/>
</dbReference>
<dbReference type="AlphaFoldDB" id="A0A158HEJ1"/>
<dbReference type="PANTHER" id="PTHR30329">
    <property type="entry name" value="STATOR ELEMENT OF FLAGELLAR MOTOR COMPLEX"/>
    <property type="match status" value="1"/>
</dbReference>
<dbReference type="CDD" id="cd07185">
    <property type="entry name" value="OmpA_C-like"/>
    <property type="match status" value="1"/>
</dbReference>
<evidence type="ECO:0000256" key="3">
    <source>
        <dbReference type="ARBA" id="ARBA00022475"/>
    </source>
</evidence>
<dbReference type="EMBL" id="FCOK02000029">
    <property type="protein sequence ID" value="SAL42756.1"/>
    <property type="molecule type" value="Genomic_DNA"/>
</dbReference>
<dbReference type="InterPro" id="IPR006665">
    <property type="entry name" value="OmpA-like"/>
</dbReference>
<dbReference type="OrthoDB" id="9815217at2"/>
<feature type="transmembrane region" description="Helical" evidence="8">
    <location>
        <begin position="24"/>
        <end position="44"/>
    </location>
</feature>
<dbReference type="PROSITE" id="PS51123">
    <property type="entry name" value="OMPA_2"/>
    <property type="match status" value="1"/>
</dbReference>
<accession>A0A158HEJ1</accession>
<dbReference type="PANTHER" id="PTHR30329:SF20">
    <property type="entry name" value="EXPORTED PROTEIN"/>
    <property type="match status" value="1"/>
</dbReference>
<dbReference type="InterPro" id="IPR036737">
    <property type="entry name" value="OmpA-like_sf"/>
</dbReference>
<keyword evidence="6 7" id="KW-0472">Membrane</keyword>
<protein>
    <submittedName>
        <fullName evidence="10">OmpA/MotB domain-containing protein</fullName>
    </submittedName>
</protein>
<proteinExistence type="inferred from homology"/>
<dbReference type="RefSeq" id="WP_062088256.1">
    <property type="nucleotide sequence ID" value="NZ_FCOK02000029.1"/>
</dbReference>
<evidence type="ECO:0000256" key="7">
    <source>
        <dbReference type="PROSITE-ProRule" id="PRU00473"/>
    </source>
</evidence>
<gene>
    <name evidence="10" type="ORF">AWB69_04324</name>
</gene>